<sequence>MASAKQSQLHASLIGLVGWAERHRSSIAEARAAYDAAVERSPEAG</sequence>
<protein>
    <recommendedName>
        <fullName evidence="3">Transcriptional regulator</fullName>
    </recommendedName>
</protein>
<name>A0ABV2V712_9ACTN</name>
<reference evidence="1 2" key="1">
    <citation type="submission" date="2024-06" db="EMBL/GenBank/DDBJ databases">
        <title>The Natural Products Discovery Center: Release of the First 8490 Sequenced Strains for Exploring Actinobacteria Biosynthetic Diversity.</title>
        <authorList>
            <person name="Kalkreuter E."/>
            <person name="Kautsar S.A."/>
            <person name="Yang D."/>
            <person name="Bader C.D."/>
            <person name="Teijaro C.N."/>
            <person name="Fluegel L."/>
            <person name="Davis C.M."/>
            <person name="Simpson J.R."/>
            <person name="Lauterbach L."/>
            <person name="Steele A.D."/>
            <person name="Gui C."/>
            <person name="Meng S."/>
            <person name="Li G."/>
            <person name="Viehrig K."/>
            <person name="Ye F."/>
            <person name="Su P."/>
            <person name="Kiefer A.F."/>
            <person name="Nichols A."/>
            <person name="Cepeda A.J."/>
            <person name="Yan W."/>
            <person name="Fan B."/>
            <person name="Jiang Y."/>
            <person name="Adhikari A."/>
            <person name="Zheng C.-J."/>
            <person name="Schuster L."/>
            <person name="Cowan T.M."/>
            <person name="Smanski M.J."/>
            <person name="Chevrette M.G."/>
            <person name="De Carvalho L.P.S."/>
            <person name="Shen B."/>
        </authorList>
    </citation>
    <scope>NUCLEOTIDE SEQUENCE [LARGE SCALE GENOMIC DNA]</scope>
    <source>
        <strain evidence="1 2">NPDC006434</strain>
    </source>
</reference>
<evidence type="ECO:0000313" key="1">
    <source>
        <dbReference type="EMBL" id="MET9849142.1"/>
    </source>
</evidence>
<dbReference type="RefSeq" id="WP_355401502.1">
    <property type="nucleotide sequence ID" value="NZ_JBEXPZ010000048.1"/>
</dbReference>
<organism evidence="1 2">
    <name type="scientific">Streptomyces ossamyceticus</name>
    <dbReference type="NCBI Taxonomy" id="249581"/>
    <lineage>
        <taxon>Bacteria</taxon>
        <taxon>Bacillati</taxon>
        <taxon>Actinomycetota</taxon>
        <taxon>Actinomycetes</taxon>
        <taxon>Kitasatosporales</taxon>
        <taxon>Streptomycetaceae</taxon>
        <taxon>Streptomyces</taxon>
    </lineage>
</organism>
<dbReference type="EMBL" id="JBEXPZ010000048">
    <property type="protein sequence ID" value="MET9849142.1"/>
    <property type="molecule type" value="Genomic_DNA"/>
</dbReference>
<proteinExistence type="predicted"/>
<gene>
    <name evidence="1" type="ORF">ABZZ21_32275</name>
</gene>
<accession>A0ABV2V712</accession>
<dbReference type="Proteomes" id="UP001550210">
    <property type="component" value="Unassembled WGS sequence"/>
</dbReference>
<keyword evidence="2" id="KW-1185">Reference proteome</keyword>
<evidence type="ECO:0008006" key="3">
    <source>
        <dbReference type="Google" id="ProtNLM"/>
    </source>
</evidence>
<comment type="caution">
    <text evidence="1">The sequence shown here is derived from an EMBL/GenBank/DDBJ whole genome shotgun (WGS) entry which is preliminary data.</text>
</comment>
<evidence type="ECO:0000313" key="2">
    <source>
        <dbReference type="Proteomes" id="UP001550210"/>
    </source>
</evidence>